<evidence type="ECO:0000313" key="3">
    <source>
        <dbReference type="Proteomes" id="UP000077875"/>
    </source>
</evidence>
<proteinExistence type="predicted"/>
<dbReference type="PANTHER" id="PTHR38773">
    <property type="entry name" value="PROTEIN SPRT"/>
    <property type="match status" value="1"/>
</dbReference>
<accession>A0A172YHW6</accession>
<sequence>MVPLFAAADDAYLAGLDSAALVALVERQVARCVEHARKQFPRLPSPLVWCDLRGKSAGQAHFGRGGVRFNPILLADQPRAFLNEVVAHEVAHWVVHHVVRRRVAPHGVEWRTVMVGLYGLPPRTTHRFDTSRSSPAPYLYLCECRGADLQPRIHRFSERRHRFALRGGRYRCRSCGAWLCYHGRQDSDIWRMGQEA</sequence>
<dbReference type="Pfam" id="PF10263">
    <property type="entry name" value="SprT-like"/>
    <property type="match status" value="1"/>
</dbReference>
<feature type="domain" description="SprT-like" evidence="1">
    <location>
        <begin position="27"/>
        <end position="182"/>
    </location>
</feature>
<gene>
    <name evidence="2" type="ORF">A5892_16015</name>
</gene>
<dbReference type="GO" id="GO:0006950">
    <property type="term" value="P:response to stress"/>
    <property type="evidence" value="ECO:0007669"/>
    <property type="project" value="UniProtKB-ARBA"/>
</dbReference>
<dbReference type="AlphaFoldDB" id="A0A172YHW6"/>
<dbReference type="EMBL" id="CP015243">
    <property type="protein sequence ID" value="ANF58783.1"/>
    <property type="molecule type" value="Genomic_DNA"/>
</dbReference>
<dbReference type="InterPro" id="IPR006640">
    <property type="entry name" value="SprT-like_domain"/>
</dbReference>
<name>A0A172YHW6_9GAMM</name>
<reference evidence="2 3" key="1">
    <citation type="submission" date="2016-04" db="EMBL/GenBank/DDBJ databases">
        <title>Complete Genome Sequence of Halotalea alkalilenta IHB B 13600.</title>
        <authorList>
            <person name="Swarnkar M.K."/>
            <person name="Sharma A."/>
            <person name="Kaushal K."/>
            <person name="Soni R."/>
            <person name="Rana S."/>
            <person name="Singh A.K."/>
            <person name="Gulati A."/>
        </authorList>
    </citation>
    <scope>NUCLEOTIDE SEQUENCE [LARGE SCALE GENOMIC DNA]</scope>
    <source>
        <strain evidence="2 3">IHB B 13600</strain>
    </source>
</reference>
<dbReference type="PANTHER" id="PTHR38773:SF1">
    <property type="entry name" value="PROTEIN SPRT"/>
    <property type="match status" value="1"/>
</dbReference>
<keyword evidence="3" id="KW-1185">Reference proteome</keyword>
<dbReference type="Proteomes" id="UP000077875">
    <property type="component" value="Chromosome"/>
</dbReference>
<organism evidence="2 3">
    <name type="scientific">Halotalea alkalilenta</name>
    <dbReference type="NCBI Taxonomy" id="376489"/>
    <lineage>
        <taxon>Bacteria</taxon>
        <taxon>Pseudomonadati</taxon>
        <taxon>Pseudomonadota</taxon>
        <taxon>Gammaproteobacteria</taxon>
        <taxon>Oceanospirillales</taxon>
        <taxon>Halomonadaceae</taxon>
        <taxon>Halotalea</taxon>
    </lineage>
</organism>
<dbReference type="SMART" id="SM00731">
    <property type="entry name" value="SprT"/>
    <property type="match status" value="1"/>
</dbReference>
<protein>
    <recommendedName>
        <fullName evidence="1">SprT-like domain-containing protein</fullName>
    </recommendedName>
</protein>
<dbReference type="KEGG" id="haa:A5892_16015"/>
<dbReference type="STRING" id="376489.A5892_16015"/>
<evidence type="ECO:0000259" key="1">
    <source>
        <dbReference type="SMART" id="SM00731"/>
    </source>
</evidence>
<evidence type="ECO:0000313" key="2">
    <source>
        <dbReference type="EMBL" id="ANF58783.1"/>
    </source>
</evidence>